<name>A0A3I8FQR0_SALER</name>
<dbReference type="EMBL" id="RMEA01000051">
    <property type="protein sequence ID" value="MER43836.1"/>
    <property type="molecule type" value="Genomic_DNA"/>
</dbReference>
<comment type="caution">
    <text evidence="1">The sequence shown here is derived from an EMBL/GenBank/DDBJ whole genome shotgun (WGS) entry which is preliminary data.</text>
</comment>
<organism evidence="1">
    <name type="scientific">Salmonella enterica</name>
    <name type="common">Salmonella choleraesuis</name>
    <dbReference type="NCBI Taxonomy" id="28901"/>
    <lineage>
        <taxon>Bacteria</taxon>
        <taxon>Pseudomonadati</taxon>
        <taxon>Pseudomonadota</taxon>
        <taxon>Gammaproteobacteria</taxon>
        <taxon>Enterobacterales</taxon>
        <taxon>Enterobacteriaceae</taxon>
        <taxon>Salmonella</taxon>
    </lineage>
</organism>
<protein>
    <submittedName>
        <fullName evidence="1">Uncharacterized protein</fullName>
    </submittedName>
</protein>
<dbReference type="Proteomes" id="UP000885379">
    <property type="component" value="Unassembled WGS sequence"/>
</dbReference>
<dbReference type="AlphaFoldDB" id="A0A3I8FQR0"/>
<sequence>MSIEKKQHDTQAIAFEFVTNAENSMCSILQAKSVASLWLESMGSLKNNSIEKHLLSNIISTLSKAEKDVSLSINFDMNKLDDITVDSLDSSDYAGERLSHVVERELDTAEYVIDSNKVVKNRVVQMDSPKGSAMLPVFKGLPLAPLDALKNISAIIECGHLMTSCSDKEYEEIGDVIIDFARQYAASAHAYAQEEKK</sequence>
<accession>A0A3I8FQR0</accession>
<gene>
    <name evidence="1" type="ORF">ED033_16155</name>
</gene>
<reference evidence="1" key="1">
    <citation type="submission" date="2018-10" db="EMBL/GenBank/DDBJ databases">
        <authorList>
            <consortium name="PulseNet: The National Subtyping Network for Foodborne Disease Surveillance"/>
            <person name="Tarr C.L."/>
            <person name="Trees E."/>
            <person name="Katz L.S."/>
            <person name="Carleton-Romer H.A."/>
            <person name="Stroika S."/>
            <person name="Kucerova Z."/>
            <person name="Roache K.F."/>
            <person name="Sabol A.L."/>
            <person name="Besser J."/>
            <person name="Gerner-Smidt P."/>
        </authorList>
    </citation>
    <scope>NUCLEOTIDE SEQUENCE [LARGE SCALE GENOMIC DNA]</scope>
    <source>
        <strain evidence="1">PNUSAS057480</strain>
    </source>
</reference>
<proteinExistence type="predicted"/>
<evidence type="ECO:0000313" key="1">
    <source>
        <dbReference type="EMBL" id="MER43836.1"/>
    </source>
</evidence>